<dbReference type="OrthoDB" id="6020914at2759"/>
<comment type="caution">
    <text evidence="5">The sequence shown here is derived from an EMBL/GenBank/DDBJ whole genome shotgun (WGS) entry which is preliminary data.</text>
</comment>
<dbReference type="InterPro" id="IPR002404">
    <property type="entry name" value="IRS_PTB"/>
</dbReference>
<dbReference type="SMART" id="SM00310">
    <property type="entry name" value="PTBI"/>
    <property type="match status" value="1"/>
</dbReference>
<organism evidence="5 6">
    <name type="scientific">Hemiprocne comata</name>
    <dbReference type="NCBI Taxonomy" id="243314"/>
    <lineage>
        <taxon>Eukaryota</taxon>
        <taxon>Metazoa</taxon>
        <taxon>Chordata</taxon>
        <taxon>Craniata</taxon>
        <taxon>Vertebrata</taxon>
        <taxon>Euteleostomi</taxon>
        <taxon>Archelosauria</taxon>
        <taxon>Archosauria</taxon>
        <taxon>Dinosauria</taxon>
        <taxon>Saurischia</taxon>
        <taxon>Theropoda</taxon>
        <taxon>Coelurosauria</taxon>
        <taxon>Aves</taxon>
        <taxon>Neognathae</taxon>
        <taxon>Neoaves</taxon>
        <taxon>Strisores</taxon>
        <taxon>Apodiformes</taxon>
        <taxon>Apodidae</taxon>
        <taxon>Hemiprocninae</taxon>
        <taxon>Hemiprocne</taxon>
    </lineage>
</organism>
<dbReference type="GO" id="GO:0043410">
    <property type="term" value="P:positive regulation of MAPK cascade"/>
    <property type="evidence" value="ECO:0007669"/>
    <property type="project" value="TreeGrafter"/>
</dbReference>
<dbReference type="GO" id="GO:0007169">
    <property type="term" value="P:cell surface receptor protein tyrosine kinase signaling pathway"/>
    <property type="evidence" value="ECO:0007669"/>
    <property type="project" value="TreeGrafter"/>
</dbReference>
<dbReference type="InterPro" id="IPR037751">
    <property type="entry name" value="Dok1/2/3_PTB"/>
</dbReference>
<dbReference type="SUPFAM" id="SSF50729">
    <property type="entry name" value="PH domain-like"/>
    <property type="match status" value="2"/>
</dbReference>
<evidence type="ECO:0000313" key="6">
    <source>
        <dbReference type="Proteomes" id="UP000518305"/>
    </source>
</evidence>
<feature type="region of interest" description="Disordered" evidence="3">
    <location>
        <begin position="342"/>
        <end position="431"/>
    </location>
</feature>
<evidence type="ECO:0000256" key="1">
    <source>
        <dbReference type="ARBA" id="ARBA00010955"/>
    </source>
</evidence>
<feature type="non-terminal residue" evidence="5">
    <location>
        <position position="1"/>
    </location>
</feature>
<name>A0A7K9DCA3_9AVES</name>
<dbReference type="PROSITE" id="PS51064">
    <property type="entry name" value="IRS_PTB"/>
    <property type="match status" value="1"/>
</dbReference>
<dbReference type="CDD" id="cd01203">
    <property type="entry name" value="PTB_DOK1_DOK2_DOK3"/>
    <property type="match status" value="1"/>
</dbReference>
<keyword evidence="2" id="KW-0597">Phosphoprotein</keyword>
<accession>A0A7K9DCA3</accession>
<protein>
    <submittedName>
        <fullName evidence="5">DOK2 protein</fullName>
    </submittedName>
</protein>
<evidence type="ECO:0000256" key="2">
    <source>
        <dbReference type="ARBA" id="ARBA00022553"/>
    </source>
</evidence>
<dbReference type="InterPro" id="IPR011993">
    <property type="entry name" value="PH-like_dom_sf"/>
</dbReference>
<dbReference type="PANTHER" id="PTHR21258">
    <property type="entry name" value="DOCKING PROTEIN RELATED"/>
    <property type="match status" value="1"/>
</dbReference>
<evidence type="ECO:0000256" key="3">
    <source>
        <dbReference type="SAM" id="MobiDB-lite"/>
    </source>
</evidence>
<dbReference type="InterPro" id="IPR050996">
    <property type="entry name" value="Docking_Protein_DOK"/>
</dbReference>
<feature type="domain" description="IRS-type PTB" evidence="4">
    <location>
        <begin position="154"/>
        <end position="258"/>
    </location>
</feature>
<comment type="similarity">
    <text evidence="1">Belongs to the DOK family. Type A subfamily.</text>
</comment>
<sequence>RLEELTDGEFSLLWLQKWKKFWGVLYRESSCSTARLELFEGSSPPAAEKLRKGEGSKRLVKLSDCVHVAEASGETGCPKETIPFLLETTEKRYLLAAEGMEATDWIQKLCELAFPRSREELAAGKNGQQSSLGTDGKFSMEENSLYSFRGKAGLEQAFEVTVRTTESSERCRLWGRCILQAGEGALELRDCQTLEILYSWPYPFLRRFGRDKVTFSFEAGRRCMSGEGNFEFETRQGNEIFQAIESAINLHRSRGGPGDDVSRPLGHTRMPSWAQGHEEPGSFLPSRGANCSYAEPCNPLLQGNPPVQEKSWRQDALATESEYAVPFDTITKTLVARKFGSMADHPTEVPGPLYDSIREARGQGGQQPPPRPTATKPDHIYDEPESLSSHTVYDEPEEVKGEAWKLQAAPEEPPGHEYPYNPQRDDYAVPKKPVPVRQPFLLQGKEWLGDTEYDNVAFKFAKK</sequence>
<dbReference type="SMART" id="SM01244">
    <property type="entry name" value="IRS"/>
    <property type="match status" value="1"/>
</dbReference>
<dbReference type="InterPro" id="IPR001849">
    <property type="entry name" value="PH_domain"/>
</dbReference>
<feature type="non-terminal residue" evidence="5">
    <location>
        <position position="463"/>
    </location>
</feature>
<dbReference type="AlphaFoldDB" id="A0A7K9DCA3"/>
<dbReference type="GO" id="GO:0007265">
    <property type="term" value="P:Ras protein signal transduction"/>
    <property type="evidence" value="ECO:0007669"/>
    <property type="project" value="TreeGrafter"/>
</dbReference>
<gene>
    <name evidence="5" type="primary">Dok2</name>
    <name evidence="5" type="ORF">HEMCOM_R11025</name>
</gene>
<keyword evidence="6" id="KW-1185">Reference proteome</keyword>
<dbReference type="PANTHER" id="PTHR21258:SF14">
    <property type="entry name" value="DOCKING PROTEIN 2"/>
    <property type="match status" value="1"/>
</dbReference>
<reference evidence="5 6" key="1">
    <citation type="submission" date="2019-09" db="EMBL/GenBank/DDBJ databases">
        <title>Bird 10,000 Genomes (B10K) Project - Family phase.</title>
        <authorList>
            <person name="Zhang G."/>
        </authorList>
    </citation>
    <scope>NUCLEOTIDE SEQUENCE [LARGE SCALE GENOMIC DNA]</scope>
    <source>
        <strain evidence="5">B10K-DU-001-23</strain>
        <tissue evidence="5">Muscle</tissue>
    </source>
</reference>
<dbReference type="GO" id="GO:0005737">
    <property type="term" value="C:cytoplasm"/>
    <property type="evidence" value="ECO:0007669"/>
    <property type="project" value="TreeGrafter"/>
</dbReference>
<evidence type="ECO:0000259" key="4">
    <source>
        <dbReference type="PROSITE" id="PS51064"/>
    </source>
</evidence>
<evidence type="ECO:0000313" key="5">
    <source>
        <dbReference type="EMBL" id="NXG61722.1"/>
    </source>
</evidence>
<dbReference type="SMART" id="SM00233">
    <property type="entry name" value="PH"/>
    <property type="match status" value="1"/>
</dbReference>
<dbReference type="Proteomes" id="UP000518305">
    <property type="component" value="Unassembled WGS sequence"/>
</dbReference>
<dbReference type="Gene3D" id="2.30.29.30">
    <property type="entry name" value="Pleckstrin-homology domain (PH domain)/Phosphotyrosine-binding domain (PTB)"/>
    <property type="match status" value="2"/>
</dbReference>
<proteinExistence type="inferred from homology"/>
<dbReference type="EMBL" id="VWZJ01008134">
    <property type="protein sequence ID" value="NXG61722.1"/>
    <property type="molecule type" value="Genomic_DNA"/>
</dbReference>
<dbReference type="Pfam" id="PF02174">
    <property type="entry name" value="IRS"/>
    <property type="match status" value="1"/>
</dbReference>